<dbReference type="EMBL" id="QJKJ01004639">
    <property type="protein sequence ID" value="RDX93326.1"/>
    <property type="molecule type" value="Genomic_DNA"/>
</dbReference>
<dbReference type="Gene3D" id="3.40.50.10140">
    <property type="entry name" value="Toll/interleukin-1 receptor homology (TIR) domain"/>
    <property type="match status" value="1"/>
</dbReference>
<dbReference type="InterPro" id="IPR042197">
    <property type="entry name" value="Apaf_helical"/>
</dbReference>
<dbReference type="InterPro" id="IPR058192">
    <property type="entry name" value="WHD_ROQ1-like"/>
</dbReference>
<gene>
    <name evidence="6" type="primary">N</name>
    <name evidence="6" type="ORF">CR513_24430</name>
</gene>
<dbReference type="SUPFAM" id="SSF52058">
    <property type="entry name" value="L domain-like"/>
    <property type="match status" value="1"/>
</dbReference>
<reference evidence="6" key="1">
    <citation type="submission" date="2018-05" db="EMBL/GenBank/DDBJ databases">
        <title>Draft genome of Mucuna pruriens seed.</title>
        <authorList>
            <person name="Nnadi N.E."/>
            <person name="Vos R."/>
            <person name="Hasami M.H."/>
            <person name="Devisetty U.K."/>
            <person name="Aguiy J.C."/>
        </authorList>
    </citation>
    <scope>NUCLEOTIDE SEQUENCE [LARGE SCALE GENOMIC DNA]</scope>
    <source>
        <strain evidence="6">JCA_2017</strain>
    </source>
</reference>
<dbReference type="InterPro" id="IPR032675">
    <property type="entry name" value="LRR_dom_sf"/>
</dbReference>
<dbReference type="InterPro" id="IPR044974">
    <property type="entry name" value="Disease_R_plants"/>
</dbReference>
<dbReference type="GO" id="GO:0006952">
    <property type="term" value="P:defense response"/>
    <property type="evidence" value="ECO:0007669"/>
    <property type="project" value="InterPro"/>
</dbReference>
<keyword evidence="7" id="KW-1185">Reference proteome</keyword>
<accession>A0A371GS62</accession>
<keyword evidence="3" id="KW-0611">Plant defense</keyword>
<keyword evidence="2" id="KW-0677">Repeat</keyword>
<dbReference type="SMART" id="SM00255">
    <property type="entry name" value="TIR"/>
    <property type="match status" value="1"/>
</dbReference>
<dbReference type="PANTHER" id="PTHR11017:SF451">
    <property type="entry name" value="DISEASE RESISTANCE PROTEIN (TIR-NBS-LRR CLASS)"/>
    <property type="match status" value="1"/>
</dbReference>
<dbReference type="InterPro" id="IPR002182">
    <property type="entry name" value="NB-ARC"/>
</dbReference>
<dbReference type="Pfam" id="PF23286">
    <property type="entry name" value="LRR_13"/>
    <property type="match status" value="1"/>
</dbReference>
<dbReference type="PROSITE" id="PS50104">
    <property type="entry name" value="TIR"/>
    <property type="match status" value="1"/>
</dbReference>
<evidence type="ECO:0000256" key="4">
    <source>
        <dbReference type="ARBA" id="ARBA00023027"/>
    </source>
</evidence>
<dbReference type="STRING" id="157652.A0A371GS62"/>
<feature type="non-terminal residue" evidence="6">
    <location>
        <position position="1"/>
    </location>
</feature>
<comment type="caution">
    <text evidence="6">The sequence shown here is derived from an EMBL/GenBank/DDBJ whole genome shotgun (WGS) entry which is preliminary data.</text>
</comment>
<evidence type="ECO:0000256" key="1">
    <source>
        <dbReference type="ARBA" id="ARBA00022614"/>
    </source>
</evidence>
<organism evidence="6 7">
    <name type="scientific">Mucuna pruriens</name>
    <name type="common">Velvet bean</name>
    <name type="synonym">Dolichos pruriens</name>
    <dbReference type="NCBI Taxonomy" id="157652"/>
    <lineage>
        <taxon>Eukaryota</taxon>
        <taxon>Viridiplantae</taxon>
        <taxon>Streptophyta</taxon>
        <taxon>Embryophyta</taxon>
        <taxon>Tracheophyta</taxon>
        <taxon>Spermatophyta</taxon>
        <taxon>Magnoliopsida</taxon>
        <taxon>eudicotyledons</taxon>
        <taxon>Gunneridae</taxon>
        <taxon>Pentapetalae</taxon>
        <taxon>rosids</taxon>
        <taxon>fabids</taxon>
        <taxon>Fabales</taxon>
        <taxon>Fabaceae</taxon>
        <taxon>Papilionoideae</taxon>
        <taxon>50 kb inversion clade</taxon>
        <taxon>NPAAA clade</taxon>
        <taxon>indigoferoid/millettioid clade</taxon>
        <taxon>Phaseoleae</taxon>
        <taxon>Mucuna</taxon>
    </lineage>
</organism>
<dbReference type="Gene3D" id="3.40.50.300">
    <property type="entry name" value="P-loop containing nucleotide triphosphate hydrolases"/>
    <property type="match status" value="1"/>
</dbReference>
<dbReference type="Pfam" id="PF23282">
    <property type="entry name" value="WHD_ROQ1"/>
    <property type="match status" value="1"/>
</dbReference>
<dbReference type="SUPFAM" id="SSF52540">
    <property type="entry name" value="P-loop containing nucleoside triphosphate hydrolases"/>
    <property type="match status" value="1"/>
</dbReference>
<sequence length="1185" mass="134779">MAFPMAVSESGVGLYDVFLSFRGEDTRLGFVGNLYKALKEKGIRSFLDDDELMRGDGIAASLVKAIEESKIFIIVFSKDYASSEWCLDELVQIMQNRRPVIPVFYNVEPSDVRHQKGIYGKAFAMHEKSNLDSDKVMNWRNALRQVADSSGFLFRHGDGYEYELIGKIVDDVCNKINRPVADRPIGLEYRMLELNWLLNAPPIGGVHMVGICGMGGIGKTTLARAVYDSIAEQFDALCFLDEVRESARKHGLLHLQETLLARIVGEKHIRLPSVGLGIPIIKHSLQKKKVLLVLDDVSKSEQLEALVGRSDWFGPGSKVIITTRDKQLLKSHGVEKIYEVEHLADGEALELLCWKAFKTDKVYPDFINKINRAITYASGIPLALEVIGSNLFGRGIEEWESTLDQYEQIPNNDIQKLLKFSFDALDEHEKEVFLDIACFFKGFKLAEVEYILSAHHGDCLNPHIEALVEKSLIKIDENSCLKMHDLIQQMGREIVQQESQDHPGNRSRLWSTEDIVRVLEKDMVSKIDMDGLFFIFNLLPLHFFTIIHGTCKIQSIILDFSKPEEVIQWDGMAFAKMKSLRTLIIRKGCFSEGPKKLPNSLRVLEWWGYPSMFLPSDFQPEKLAVLKLPSSFFMSLKLPVFLNMTVLNFDKCEFVTRIPELSDAPNLKELSFVFCENLVEIHESVGFLDKLEILNFEGCSKLWTFPPIKLTSLESINLSYCSSLVNFPEILGKMENITHLSLEYTAISKLPYSIGKLVRLRRLELRNCGMVQLPSSIATLPELEVLSIWQCEGLQPLKQDKYVENNSLMVSSSNVKHIDFWSCNISDEFIEIGLAWFANVKELDLSTNNFTVLPSCIKECCLLRKLNLDYCMHLREIGGIPPNLVILSAVRCTSLKDLDLTVLPASIKECCFLRKLILDDCENLQNIRGIPLNIEFLSAINCRSLTSSCRRMLLKQEVHEAGNKRFCLPGTRIPEWFEHCSRGQSISFWFRNKFPVISLCLAGLMHKHPIGLKPSVSINGNKMKTGFQTKLFNFEFPVLTDHILTFGDRQIKFEDNVDVVLSKNEWNHVVVSIDIDFKWNPTEPFAVRTGLHVIKKNSSMDDIRFTDPYNQPCFKEKHILTHMGISQRPFVQMQKEFGGEWSSLLQPLALKDNMIWDSNLMESSQMSSTAGVKDSGVERLTSELG</sequence>
<dbReference type="PANTHER" id="PTHR11017">
    <property type="entry name" value="LEUCINE-RICH REPEAT-CONTAINING PROTEIN"/>
    <property type="match status" value="1"/>
</dbReference>
<keyword evidence="1" id="KW-0433">Leucine-rich repeat</keyword>
<evidence type="ECO:0000259" key="5">
    <source>
        <dbReference type="PROSITE" id="PS50104"/>
    </source>
</evidence>
<keyword evidence="4" id="KW-0520">NAD</keyword>
<dbReference type="InterPro" id="IPR058546">
    <property type="entry name" value="RPS4B/Roq1-like_LRR"/>
</dbReference>
<dbReference type="OrthoDB" id="1425460at2759"/>
<dbReference type="FunFam" id="3.40.50.10140:FF:000007">
    <property type="entry name" value="Disease resistance protein (TIR-NBS-LRR class)"/>
    <property type="match status" value="1"/>
</dbReference>
<dbReference type="Proteomes" id="UP000257109">
    <property type="component" value="Unassembled WGS sequence"/>
</dbReference>
<dbReference type="InterPro" id="IPR035897">
    <property type="entry name" value="Toll_tir_struct_dom_sf"/>
</dbReference>
<feature type="domain" description="TIR" evidence="5">
    <location>
        <begin position="13"/>
        <end position="176"/>
    </location>
</feature>
<dbReference type="InterPro" id="IPR027417">
    <property type="entry name" value="P-loop_NTPase"/>
</dbReference>
<evidence type="ECO:0000256" key="2">
    <source>
        <dbReference type="ARBA" id="ARBA00022737"/>
    </source>
</evidence>
<evidence type="ECO:0000256" key="3">
    <source>
        <dbReference type="ARBA" id="ARBA00022821"/>
    </source>
</evidence>
<dbReference type="Pfam" id="PF00931">
    <property type="entry name" value="NB-ARC"/>
    <property type="match status" value="1"/>
</dbReference>
<proteinExistence type="predicted"/>
<dbReference type="GO" id="GO:0007165">
    <property type="term" value="P:signal transduction"/>
    <property type="evidence" value="ECO:0007669"/>
    <property type="project" value="InterPro"/>
</dbReference>
<dbReference type="PRINTS" id="PR00364">
    <property type="entry name" value="DISEASERSIST"/>
</dbReference>
<evidence type="ECO:0000313" key="6">
    <source>
        <dbReference type="EMBL" id="RDX93326.1"/>
    </source>
</evidence>
<dbReference type="Pfam" id="PF01582">
    <property type="entry name" value="TIR"/>
    <property type="match status" value="1"/>
</dbReference>
<dbReference type="Gene3D" id="3.80.10.10">
    <property type="entry name" value="Ribonuclease Inhibitor"/>
    <property type="match status" value="2"/>
</dbReference>
<dbReference type="SUPFAM" id="SSF52200">
    <property type="entry name" value="Toll/Interleukin receptor TIR domain"/>
    <property type="match status" value="1"/>
</dbReference>
<dbReference type="InterPro" id="IPR000157">
    <property type="entry name" value="TIR_dom"/>
</dbReference>
<protein>
    <submittedName>
        <fullName evidence="6">TMV resistance protein N</fullName>
    </submittedName>
</protein>
<name>A0A371GS62_MUCPR</name>
<dbReference type="GO" id="GO:0043531">
    <property type="term" value="F:ADP binding"/>
    <property type="evidence" value="ECO:0007669"/>
    <property type="project" value="InterPro"/>
</dbReference>
<dbReference type="Gene3D" id="1.10.8.430">
    <property type="entry name" value="Helical domain of apoptotic protease-activating factors"/>
    <property type="match status" value="1"/>
</dbReference>
<dbReference type="AlphaFoldDB" id="A0A371GS62"/>
<evidence type="ECO:0000313" key="7">
    <source>
        <dbReference type="Proteomes" id="UP000257109"/>
    </source>
</evidence>